<gene>
    <name evidence="3" type="ORF">EOI86_11715</name>
</gene>
<feature type="domain" description="Mandelate racemase/muconate lactonizing enzyme C-terminal" evidence="2">
    <location>
        <begin position="158"/>
        <end position="265"/>
    </location>
</feature>
<dbReference type="InterPro" id="IPR013341">
    <property type="entry name" value="Mandelate_racemase_N_dom"/>
</dbReference>
<sequence>MRITSIETLWLNEFSNVLWVLIHTDEGITGLGETFSGSKAVEAFIHETAALKLIGQDPMRIEHLNRELLTYVGFSGQGAEERGRSAIDIALWDLFGKVVNQPVYQLLGGLCRDKVRTYNTCAGYKYVRNRPTWGTDDWGLEQKSEGPYEDLDAFLNNADELAHSLLEQGITGMKIWPFDTAAVKNNGYDISSADLNAALVPFEKIRKAVGDKMDIHVELHSLWRLPGILKVVKALEPFDPYWIEDPIRMDGFDDLRTLSERTSAPICASETLGTIRDFRSLMEAQCAHIVMPDVGWCGGITETKKIAAIAEAYQRPVAPHDCQGPVVLAASVHMSLALPNVLVQESVRAFYDGWYGELVDTVPRPTNGFFLPPEGPGLGLNLLPELWTRDDANRKVTDA</sequence>
<dbReference type="InterPro" id="IPR036849">
    <property type="entry name" value="Enolase-like_C_sf"/>
</dbReference>
<comment type="caution">
    <text evidence="3">The sequence shown here is derived from an EMBL/GenBank/DDBJ whole genome shotgun (WGS) entry which is preliminary data.</text>
</comment>
<organism evidence="3 4">
    <name type="scientific">Hwanghaeella grinnelliae</name>
    <dbReference type="NCBI Taxonomy" id="2500179"/>
    <lineage>
        <taxon>Bacteria</taxon>
        <taxon>Pseudomonadati</taxon>
        <taxon>Pseudomonadota</taxon>
        <taxon>Alphaproteobacteria</taxon>
        <taxon>Rhodospirillales</taxon>
        <taxon>Rhodospirillaceae</taxon>
        <taxon>Hwanghaeella</taxon>
    </lineage>
</organism>
<evidence type="ECO:0000313" key="3">
    <source>
        <dbReference type="EMBL" id="RVU35914.1"/>
    </source>
</evidence>
<dbReference type="EMBL" id="SADE01000002">
    <property type="protein sequence ID" value="RVU35914.1"/>
    <property type="molecule type" value="Genomic_DNA"/>
</dbReference>
<dbReference type="GO" id="GO:0016829">
    <property type="term" value="F:lyase activity"/>
    <property type="evidence" value="ECO:0007669"/>
    <property type="project" value="UniProtKB-KW"/>
</dbReference>
<dbReference type="InterPro" id="IPR013342">
    <property type="entry name" value="Mandelate_racemase_C"/>
</dbReference>
<dbReference type="SUPFAM" id="SSF54826">
    <property type="entry name" value="Enolase N-terminal domain-like"/>
    <property type="match status" value="1"/>
</dbReference>
<dbReference type="Gene3D" id="3.20.20.120">
    <property type="entry name" value="Enolase-like C-terminal domain"/>
    <property type="match status" value="1"/>
</dbReference>
<dbReference type="Pfam" id="PF02746">
    <property type="entry name" value="MR_MLE_N"/>
    <property type="match status" value="1"/>
</dbReference>
<dbReference type="CDD" id="cd03316">
    <property type="entry name" value="MR_like"/>
    <property type="match status" value="1"/>
</dbReference>
<dbReference type="PANTHER" id="PTHR48080">
    <property type="entry name" value="D-GALACTONATE DEHYDRATASE-RELATED"/>
    <property type="match status" value="1"/>
</dbReference>
<dbReference type="InterPro" id="IPR034593">
    <property type="entry name" value="DgoD-like"/>
</dbReference>
<dbReference type="OrthoDB" id="5290054at2"/>
<dbReference type="PANTHER" id="PTHR48080:SF2">
    <property type="entry name" value="D-GALACTONATE DEHYDRATASE"/>
    <property type="match status" value="1"/>
</dbReference>
<evidence type="ECO:0000259" key="2">
    <source>
        <dbReference type="SMART" id="SM00922"/>
    </source>
</evidence>
<keyword evidence="4" id="KW-1185">Reference proteome</keyword>
<proteinExistence type="predicted"/>
<evidence type="ECO:0000256" key="1">
    <source>
        <dbReference type="ARBA" id="ARBA00023239"/>
    </source>
</evidence>
<dbReference type="SUPFAM" id="SSF51604">
    <property type="entry name" value="Enolase C-terminal domain-like"/>
    <property type="match status" value="1"/>
</dbReference>
<dbReference type="AlphaFoldDB" id="A0A437QMZ2"/>
<dbReference type="SMART" id="SM00922">
    <property type="entry name" value="MR_MLE"/>
    <property type="match status" value="1"/>
</dbReference>
<dbReference type="InterPro" id="IPR029065">
    <property type="entry name" value="Enolase_C-like"/>
</dbReference>
<evidence type="ECO:0000313" key="4">
    <source>
        <dbReference type="Proteomes" id="UP000287447"/>
    </source>
</evidence>
<accession>A0A437QMZ2</accession>
<dbReference type="Gene3D" id="3.30.390.10">
    <property type="entry name" value="Enolase-like, N-terminal domain"/>
    <property type="match status" value="1"/>
</dbReference>
<keyword evidence="1" id="KW-0456">Lyase</keyword>
<dbReference type="InterPro" id="IPR029017">
    <property type="entry name" value="Enolase-like_N"/>
</dbReference>
<protein>
    <submittedName>
        <fullName evidence="3">Mandelate racemase/muconate lactonizing enzyme family protein</fullName>
    </submittedName>
</protein>
<name>A0A437QMZ2_9PROT</name>
<reference evidence="4" key="1">
    <citation type="submission" date="2019-01" db="EMBL/GenBank/DDBJ databases">
        <title>Gri0909 isolated from a small marine red alga.</title>
        <authorList>
            <person name="Kim J."/>
            <person name="Jeong S.E."/>
            <person name="Jeon C.O."/>
        </authorList>
    </citation>
    <scope>NUCLEOTIDE SEQUENCE [LARGE SCALE GENOMIC DNA]</scope>
    <source>
        <strain evidence="4">Gri0909</strain>
    </source>
</reference>
<dbReference type="SFLD" id="SFLDG00179">
    <property type="entry name" value="mandelate_racemase"/>
    <property type="match status" value="1"/>
</dbReference>
<dbReference type="Pfam" id="PF13378">
    <property type="entry name" value="MR_MLE_C"/>
    <property type="match status" value="1"/>
</dbReference>
<dbReference type="SFLD" id="SFLDS00001">
    <property type="entry name" value="Enolase"/>
    <property type="match status" value="1"/>
</dbReference>
<dbReference type="RefSeq" id="WP_127765391.1">
    <property type="nucleotide sequence ID" value="NZ_SADE01000002.1"/>
</dbReference>
<dbReference type="Proteomes" id="UP000287447">
    <property type="component" value="Unassembled WGS sequence"/>
</dbReference>